<protein>
    <submittedName>
        <fullName evidence="2">Uncharacterized protein</fullName>
    </submittedName>
</protein>
<sequence length="72" mass="7553">MLTVYVSALADTIPVEAVTGSISPLEWAWLAVFGAAPILLAVLAWLVSSRGPVEMTARQQGEAEQARTGGAR</sequence>
<dbReference type="Proteomes" id="UP000523007">
    <property type="component" value="Unassembled WGS sequence"/>
</dbReference>
<evidence type="ECO:0000313" key="3">
    <source>
        <dbReference type="Proteomes" id="UP000523007"/>
    </source>
</evidence>
<dbReference type="RefSeq" id="WP_184578800.1">
    <property type="nucleotide sequence ID" value="NZ_JACHJT010000001.1"/>
</dbReference>
<organism evidence="2 3">
    <name type="scientific">Lipingzhangella halophila</name>
    <dbReference type="NCBI Taxonomy" id="1783352"/>
    <lineage>
        <taxon>Bacteria</taxon>
        <taxon>Bacillati</taxon>
        <taxon>Actinomycetota</taxon>
        <taxon>Actinomycetes</taxon>
        <taxon>Streptosporangiales</taxon>
        <taxon>Nocardiopsidaceae</taxon>
        <taxon>Lipingzhangella</taxon>
    </lineage>
</organism>
<feature type="transmembrane region" description="Helical" evidence="1">
    <location>
        <begin position="27"/>
        <end position="48"/>
    </location>
</feature>
<keyword evidence="3" id="KW-1185">Reference proteome</keyword>
<keyword evidence="1" id="KW-1133">Transmembrane helix</keyword>
<reference evidence="2 3" key="1">
    <citation type="submission" date="2020-08" db="EMBL/GenBank/DDBJ databases">
        <title>Sequencing the genomes of 1000 actinobacteria strains.</title>
        <authorList>
            <person name="Klenk H.-P."/>
        </authorList>
    </citation>
    <scope>NUCLEOTIDE SEQUENCE [LARGE SCALE GENOMIC DNA]</scope>
    <source>
        <strain evidence="2 3">DSM 102030</strain>
    </source>
</reference>
<dbReference type="AlphaFoldDB" id="A0A7W7RH51"/>
<proteinExistence type="predicted"/>
<keyword evidence="1" id="KW-0812">Transmembrane</keyword>
<gene>
    <name evidence="2" type="ORF">F4561_002713</name>
</gene>
<dbReference type="EMBL" id="JACHJT010000001">
    <property type="protein sequence ID" value="MBB4931893.1"/>
    <property type="molecule type" value="Genomic_DNA"/>
</dbReference>
<accession>A0A7W7RH51</accession>
<evidence type="ECO:0000256" key="1">
    <source>
        <dbReference type="SAM" id="Phobius"/>
    </source>
</evidence>
<keyword evidence="1" id="KW-0472">Membrane</keyword>
<comment type="caution">
    <text evidence="2">The sequence shown here is derived from an EMBL/GenBank/DDBJ whole genome shotgun (WGS) entry which is preliminary data.</text>
</comment>
<name>A0A7W7RH51_9ACTN</name>
<evidence type="ECO:0000313" key="2">
    <source>
        <dbReference type="EMBL" id="MBB4931893.1"/>
    </source>
</evidence>